<sequence>MSTYADYFNAQYHGRKASGPVRITLGRNEHHPLHPLQSTEEELMDQIEDEPRAAEQSTSLKESPHRSDSQFGAEILPFPIANCLLWVLDTNVLLSKLATVQELFQLAFAASLHSSPILYIVIPHCVLEELDAMKHNERRIDSAISVSAAARNASRWLLESVQQQKNSYLARNISRWALHVQTVPTLDKLPMASLVRDSLTKTNDQAIIALCSQLSERGAHVLFITNDTNARTLAELQSISTLDLKHITQSLSPSQLMPRRLLALCAAPDYHYLFHYPDTLAALSTQTWDSLEQELAQRLPSPDSDILMLTEPID</sequence>
<dbReference type="InterPro" id="IPR002716">
    <property type="entry name" value="PIN_dom"/>
</dbReference>
<evidence type="ECO:0000259" key="2">
    <source>
        <dbReference type="Pfam" id="PF13638"/>
    </source>
</evidence>
<dbReference type="Gene3D" id="3.40.50.1010">
    <property type="entry name" value="5'-nuclease"/>
    <property type="match status" value="1"/>
</dbReference>
<dbReference type="AlphaFoldDB" id="A0AAF0FE38"/>
<accession>A0AAF0FE38</accession>
<dbReference type="InterPro" id="IPR052626">
    <property type="entry name" value="SWT1_Regulator"/>
</dbReference>
<dbReference type="GO" id="GO:0005634">
    <property type="term" value="C:nucleus"/>
    <property type="evidence" value="ECO:0007669"/>
    <property type="project" value="TreeGrafter"/>
</dbReference>
<evidence type="ECO:0000313" key="4">
    <source>
        <dbReference type="Proteomes" id="UP001214628"/>
    </source>
</evidence>
<organism evidence="3 4">
    <name type="scientific">Malassezia psittaci</name>
    <dbReference type="NCBI Taxonomy" id="1821823"/>
    <lineage>
        <taxon>Eukaryota</taxon>
        <taxon>Fungi</taxon>
        <taxon>Dikarya</taxon>
        <taxon>Basidiomycota</taxon>
        <taxon>Ustilaginomycotina</taxon>
        <taxon>Malasseziomycetes</taxon>
        <taxon>Malasseziales</taxon>
        <taxon>Malasseziaceae</taxon>
        <taxon>Malassezia</taxon>
    </lineage>
</organism>
<gene>
    <name evidence="3" type="ORF">MPSI1_003731</name>
</gene>
<dbReference type="PANTHER" id="PTHR16161:SF0">
    <property type="entry name" value="TRANSCRIPTIONAL PROTEIN SWT1"/>
    <property type="match status" value="1"/>
</dbReference>
<dbReference type="InterPro" id="IPR029060">
    <property type="entry name" value="PIN-like_dom_sf"/>
</dbReference>
<keyword evidence="4" id="KW-1185">Reference proteome</keyword>
<dbReference type="PANTHER" id="PTHR16161">
    <property type="entry name" value="TRANSCRIPTIONAL PROTEIN SWT1"/>
    <property type="match status" value="1"/>
</dbReference>
<dbReference type="Pfam" id="PF13638">
    <property type="entry name" value="PIN_4"/>
    <property type="match status" value="1"/>
</dbReference>
<evidence type="ECO:0000313" key="3">
    <source>
        <dbReference type="EMBL" id="WFD45054.1"/>
    </source>
</evidence>
<dbReference type="SUPFAM" id="SSF88723">
    <property type="entry name" value="PIN domain-like"/>
    <property type="match status" value="1"/>
</dbReference>
<name>A0AAF0FE38_9BASI</name>
<dbReference type="Proteomes" id="UP001214628">
    <property type="component" value="Chromosome 7"/>
</dbReference>
<reference evidence="3" key="1">
    <citation type="submission" date="2023-02" db="EMBL/GenBank/DDBJ databases">
        <title>Mating type loci evolution in Malassezia.</title>
        <authorList>
            <person name="Coelho M.A."/>
        </authorList>
    </citation>
    <scope>NUCLEOTIDE SEQUENCE</scope>
    <source>
        <strain evidence="3">CBS 14136</strain>
    </source>
</reference>
<evidence type="ECO:0000256" key="1">
    <source>
        <dbReference type="SAM" id="MobiDB-lite"/>
    </source>
</evidence>
<proteinExistence type="predicted"/>
<feature type="region of interest" description="Disordered" evidence="1">
    <location>
        <begin position="42"/>
        <end position="67"/>
    </location>
</feature>
<dbReference type="GO" id="GO:0004540">
    <property type="term" value="F:RNA nuclease activity"/>
    <property type="evidence" value="ECO:0007669"/>
    <property type="project" value="UniProtKB-ARBA"/>
</dbReference>
<protein>
    <recommendedName>
        <fullName evidence="2">PIN domain-containing protein</fullName>
    </recommendedName>
</protein>
<feature type="domain" description="PIN" evidence="2">
    <location>
        <begin position="86"/>
        <end position="244"/>
    </location>
</feature>
<dbReference type="EMBL" id="CP118381">
    <property type="protein sequence ID" value="WFD45054.1"/>
    <property type="molecule type" value="Genomic_DNA"/>
</dbReference>